<evidence type="ECO:0000313" key="2">
    <source>
        <dbReference type="Proteomes" id="UP000276133"/>
    </source>
</evidence>
<dbReference type="Proteomes" id="UP000276133">
    <property type="component" value="Unassembled WGS sequence"/>
</dbReference>
<gene>
    <name evidence="1" type="ORF">BpHYR1_030783</name>
</gene>
<reference evidence="1 2" key="1">
    <citation type="journal article" date="2018" name="Sci. Rep.">
        <title>Genomic signatures of local adaptation to the degree of environmental predictability in rotifers.</title>
        <authorList>
            <person name="Franch-Gras L."/>
            <person name="Hahn C."/>
            <person name="Garcia-Roger E.M."/>
            <person name="Carmona M.J."/>
            <person name="Serra M."/>
            <person name="Gomez A."/>
        </authorList>
    </citation>
    <scope>NUCLEOTIDE SEQUENCE [LARGE SCALE GENOMIC DNA]</scope>
    <source>
        <strain evidence="1">HYR1</strain>
    </source>
</reference>
<dbReference type="EMBL" id="REGN01003264">
    <property type="protein sequence ID" value="RNA23542.1"/>
    <property type="molecule type" value="Genomic_DNA"/>
</dbReference>
<proteinExistence type="predicted"/>
<name>A0A3M7RIZ5_BRAPC</name>
<accession>A0A3M7RIZ5</accession>
<protein>
    <submittedName>
        <fullName evidence="1">Uncharacterized protein</fullName>
    </submittedName>
</protein>
<keyword evidence="2" id="KW-1185">Reference proteome</keyword>
<dbReference type="AlphaFoldDB" id="A0A3M7RIZ5"/>
<evidence type="ECO:0000313" key="1">
    <source>
        <dbReference type="EMBL" id="RNA23542.1"/>
    </source>
</evidence>
<sequence length="88" mass="10753">MYNPMDKKKNFKKFLIIYAYNYFADKKINYLVTIFFLNDQKKQQMTFTQDQNLAHLVWPSFKLYLFKKKTEKIDMIGQNLKKLINLTN</sequence>
<organism evidence="1 2">
    <name type="scientific">Brachionus plicatilis</name>
    <name type="common">Marine rotifer</name>
    <name type="synonym">Brachionus muelleri</name>
    <dbReference type="NCBI Taxonomy" id="10195"/>
    <lineage>
        <taxon>Eukaryota</taxon>
        <taxon>Metazoa</taxon>
        <taxon>Spiralia</taxon>
        <taxon>Gnathifera</taxon>
        <taxon>Rotifera</taxon>
        <taxon>Eurotatoria</taxon>
        <taxon>Monogononta</taxon>
        <taxon>Pseudotrocha</taxon>
        <taxon>Ploima</taxon>
        <taxon>Brachionidae</taxon>
        <taxon>Brachionus</taxon>
    </lineage>
</organism>
<comment type="caution">
    <text evidence="1">The sequence shown here is derived from an EMBL/GenBank/DDBJ whole genome shotgun (WGS) entry which is preliminary data.</text>
</comment>